<evidence type="ECO:0000313" key="3">
    <source>
        <dbReference type="EMBL" id="SEH08333.1"/>
    </source>
</evidence>
<keyword evidence="3" id="KW-0378">Hydrolase</keyword>
<protein>
    <recommendedName>
        <fullName evidence="1">Proline iminopeptidase</fullName>
    </recommendedName>
</protein>
<gene>
    <name evidence="3" type="primary">caeA</name>
    <name evidence="3" type="ORF">MBHS_04224</name>
</gene>
<dbReference type="SUPFAM" id="SSF53474">
    <property type="entry name" value="alpha/beta-Hydrolases"/>
    <property type="match status" value="1"/>
</dbReference>
<dbReference type="OrthoDB" id="4510475at2"/>
<dbReference type="InterPro" id="IPR029058">
    <property type="entry name" value="AB_hydrolase_fold"/>
</dbReference>
<feature type="domain" description="AB hydrolase-1" evidence="2">
    <location>
        <begin position="103"/>
        <end position="482"/>
    </location>
</feature>
<dbReference type="GO" id="GO:0004177">
    <property type="term" value="F:aminopeptidase activity"/>
    <property type="evidence" value="ECO:0007669"/>
    <property type="project" value="UniProtKB-EC"/>
</dbReference>
<dbReference type="PANTHER" id="PTHR43722:SF1">
    <property type="entry name" value="PROLINE IMINOPEPTIDASE"/>
    <property type="match status" value="1"/>
</dbReference>
<evidence type="ECO:0000256" key="1">
    <source>
        <dbReference type="ARBA" id="ARBA00021843"/>
    </source>
</evidence>
<dbReference type="InterPro" id="IPR000073">
    <property type="entry name" value="AB_hydrolase_1"/>
</dbReference>
<name>A0A1H6FFC2_9GAMM</name>
<dbReference type="Pfam" id="PF00561">
    <property type="entry name" value="Abhydrolase_1"/>
    <property type="match status" value="1"/>
</dbReference>
<accession>A0A1H6FFC2</accession>
<dbReference type="GO" id="GO:0006508">
    <property type="term" value="P:proteolysis"/>
    <property type="evidence" value="ECO:0007669"/>
    <property type="project" value="InterPro"/>
</dbReference>
<sequence>MPKISRLLWFFLFTLLLLLALLWFLQTSQQPSASLQNGARLQWTQCWFERSWSLGKTTQCAYFYPSHAVEQPEHQRVRLPVVVMAQKKMLQANNGQLQKDPGPVLFLAGGPGSATALEQDNIETWWMLMDAYQWSSRLVLFDQRGTGMSLPELRCPSLRAAIRSWLNKPWSLEAETRQWYQAYQLCHSQLQTAGIQLEQYTTRKSTEDVRDLMALLDSQQWNLYSVSYGTRLALDIMRKYPGRIRSVILDSVYPPEKDSLQTLAFVIHNAFDNLFKGCAENQNCQQAYPQLEAHFYELLKRFAKQPPELLLYQGEEKEPLKLAVSAHRLLDMVFYALYSREWIEMLPYTLEAVWQGDLEALQALADVYYWMLMDESFSYATNLSVECHDQNKKLTKQDILAAAQAYPRLMPIIEQGLKWDPCRFWRSGKVAKDFHWPVESNIPTLILNGFYDPVTPAVWGEALARKLKNSYRFQFPDMGHAVISNSECGIQVAYDFIRNPHRKPDPACLETLEAPNFVTEYEDC</sequence>
<keyword evidence="4" id="KW-1185">Reference proteome</keyword>
<dbReference type="InterPro" id="IPR005944">
    <property type="entry name" value="Pro_iminopeptidase"/>
</dbReference>
<dbReference type="AlphaFoldDB" id="A0A1H6FFC2"/>
<proteinExistence type="predicted"/>
<dbReference type="RefSeq" id="WP_103921879.1">
    <property type="nucleotide sequence ID" value="NZ_FMSV02000548.1"/>
</dbReference>
<dbReference type="GO" id="GO:0005737">
    <property type="term" value="C:cytoplasm"/>
    <property type="evidence" value="ECO:0007669"/>
    <property type="project" value="InterPro"/>
</dbReference>
<evidence type="ECO:0000313" key="4">
    <source>
        <dbReference type="Proteomes" id="UP000236724"/>
    </source>
</evidence>
<evidence type="ECO:0000259" key="2">
    <source>
        <dbReference type="Pfam" id="PF00561"/>
    </source>
</evidence>
<dbReference type="EMBL" id="FMSV02000548">
    <property type="protein sequence ID" value="SEH08333.1"/>
    <property type="molecule type" value="Genomic_DNA"/>
</dbReference>
<dbReference type="Gene3D" id="3.40.50.1820">
    <property type="entry name" value="alpha/beta hydrolase"/>
    <property type="match status" value="1"/>
</dbReference>
<dbReference type="Proteomes" id="UP000236724">
    <property type="component" value="Unassembled WGS sequence"/>
</dbReference>
<dbReference type="PANTHER" id="PTHR43722">
    <property type="entry name" value="PROLINE IMINOPEPTIDASE"/>
    <property type="match status" value="1"/>
</dbReference>
<reference evidence="3 4" key="1">
    <citation type="submission" date="2016-10" db="EMBL/GenBank/DDBJ databases">
        <authorList>
            <person name="de Groot N.N."/>
        </authorList>
    </citation>
    <scope>NUCLEOTIDE SEQUENCE [LARGE SCALE GENOMIC DNA]</scope>
    <source>
        <strain evidence="3">MBHS1</strain>
    </source>
</reference>
<organism evidence="3 4">
    <name type="scientific">Candidatus Venteria ishoeyi</name>
    <dbReference type="NCBI Taxonomy" id="1899563"/>
    <lineage>
        <taxon>Bacteria</taxon>
        <taxon>Pseudomonadati</taxon>
        <taxon>Pseudomonadota</taxon>
        <taxon>Gammaproteobacteria</taxon>
        <taxon>Thiotrichales</taxon>
        <taxon>Thiotrichaceae</taxon>
        <taxon>Venteria</taxon>
    </lineage>
</organism>